<feature type="transmembrane region" description="Helical" evidence="2">
    <location>
        <begin position="82"/>
        <end position="106"/>
    </location>
</feature>
<feature type="region of interest" description="Disordered" evidence="1">
    <location>
        <begin position="1"/>
        <end position="29"/>
    </location>
</feature>
<sequence>MFTAPSRHSQPTLLHGPIVDGNEQPARPRRSWRRVATPVVLFAVFVVAVKALAEDVFAWWWAGGGERTWSWLHTVNRERGAFVEAGSVALQVLALLVLAVGMVRLFEIAARRAHALHTGPATTVDYDDREHVEAVARYHAALAAVIETLGGRVQEIGLGGTTIDGRLRAGYTAVSWDPDSDGDEFPADEREWTTLVATIAALHHYRANGEAAALMDTISDDDIAQLDTLARRVMLRAALHIPARFHEQDTVESVLARAHAEAKELLEEHRAEVDALVAATTTGFLRLIPRPLFEPRVQQCLSNPDNVLADPHDGRLPTPSATPVFATGVGVLVAGFAAFAAGTQLARPELMVIGLGTAAVGAAVFGGRLAGRPLCDRIAYELALHRHQSATKAPLSTAPAH</sequence>
<feature type="compositionally biased region" description="Polar residues" evidence="1">
    <location>
        <begin position="1"/>
        <end position="12"/>
    </location>
</feature>
<protein>
    <recommendedName>
        <fullName evidence="5">DUF4239 domain-containing protein</fullName>
    </recommendedName>
</protein>
<reference evidence="3" key="1">
    <citation type="journal article" date="2022" name="Data Brief">
        <title>Draft genome sequence data of Gordonia hongkongensis strain EUFUS-Z928 isolated from the octocoral Eunicea fusca.</title>
        <authorList>
            <person name="Sanchez-Suarez J."/>
            <person name="Diaz L."/>
            <person name="Melo-Bolivar J."/>
            <person name="Villamil L."/>
        </authorList>
    </citation>
    <scope>NUCLEOTIDE SEQUENCE</scope>
    <source>
        <strain evidence="3">EUFUS-Z928</strain>
    </source>
</reference>
<evidence type="ECO:0000256" key="2">
    <source>
        <dbReference type="SAM" id="Phobius"/>
    </source>
</evidence>
<keyword evidence="4" id="KW-1185">Reference proteome</keyword>
<evidence type="ECO:0008006" key="5">
    <source>
        <dbReference type="Google" id="ProtNLM"/>
    </source>
</evidence>
<evidence type="ECO:0000313" key="3">
    <source>
        <dbReference type="EMBL" id="MDF6103070.1"/>
    </source>
</evidence>
<name>A0ABT6BYK5_9ACTN</name>
<accession>A0ABT6BYK5</accession>
<evidence type="ECO:0000256" key="1">
    <source>
        <dbReference type="SAM" id="MobiDB-lite"/>
    </source>
</evidence>
<keyword evidence="2" id="KW-0812">Transmembrane</keyword>
<comment type="caution">
    <text evidence="3">The sequence shown here is derived from an EMBL/GenBank/DDBJ whole genome shotgun (WGS) entry which is preliminary data.</text>
</comment>
<reference evidence="3" key="2">
    <citation type="submission" date="2022-01" db="EMBL/GenBank/DDBJ databases">
        <authorList>
            <person name="Sanchez-Suarez J."/>
            <person name="Villamil L."/>
            <person name="Diaz L.E."/>
        </authorList>
    </citation>
    <scope>NUCLEOTIDE SEQUENCE</scope>
    <source>
        <strain evidence="3">EUFUS-Z928</strain>
    </source>
</reference>
<keyword evidence="2" id="KW-1133">Transmembrane helix</keyword>
<feature type="transmembrane region" description="Helical" evidence="2">
    <location>
        <begin position="350"/>
        <end position="370"/>
    </location>
</feature>
<evidence type="ECO:0000313" key="4">
    <source>
        <dbReference type="Proteomes" id="UP001152308"/>
    </source>
</evidence>
<keyword evidence="2" id="KW-0472">Membrane</keyword>
<dbReference type="EMBL" id="JAKJLQ010000017">
    <property type="protein sequence ID" value="MDF6103070.1"/>
    <property type="molecule type" value="Genomic_DNA"/>
</dbReference>
<proteinExistence type="predicted"/>
<gene>
    <name evidence="3" type="ORF">L2299_18650</name>
</gene>
<feature type="transmembrane region" description="Helical" evidence="2">
    <location>
        <begin position="324"/>
        <end position="344"/>
    </location>
</feature>
<feature type="transmembrane region" description="Helical" evidence="2">
    <location>
        <begin position="39"/>
        <end position="62"/>
    </location>
</feature>
<organism evidence="3 4">
    <name type="scientific">Gordonia hongkongensis</name>
    <dbReference type="NCBI Taxonomy" id="1701090"/>
    <lineage>
        <taxon>Bacteria</taxon>
        <taxon>Bacillati</taxon>
        <taxon>Actinomycetota</taxon>
        <taxon>Actinomycetes</taxon>
        <taxon>Mycobacteriales</taxon>
        <taxon>Gordoniaceae</taxon>
        <taxon>Gordonia</taxon>
    </lineage>
</organism>
<dbReference type="Proteomes" id="UP001152308">
    <property type="component" value="Unassembled WGS sequence"/>
</dbReference>
<dbReference type="RefSeq" id="WP_277244362.1">
    <property type="nucleotide sequence ID" value="NZ_JAKJLQ010000017.1"/>
</dbReference>